<dbReference type="InterPro" id="IPR002109">
    <property type="entry name" value="Glutaredoxin"/>
</dbReference>
<keyword evidence="3" id="KW-1185">Reference proteome</keyword>
<dbReference type="Pfam" id="PF00462">
    <property type="entry name" value="Glutaredoxin"/>
    <property type="match status" value="1"/>
</dbReference>
<evidence type="ECO:0000313" key="3">
    <source>
        <dbReference type="Proteomes" id="UP000027466"/>
    </source>
</evidence>
<dbReference type="Proteomes" id="UP000027466">
    <property type="component" value="Unassembled WGS sequence"/>
</dbReference>
<dbReference type="Gene3D" id="3.40.30.10">
    <property type="entry name" value="Glutaredoxin"/>
    <property type="match status" value="1"/>
</dbReference>
<dbReference type="GO" id="GO:0009055">
    <property type="term" value="F:electron transfer activity"/>
    <property type="evidence" value="ECO:0007669"/>
    <property type="project" value="TreeGrafter"/>
</dbReference>
<reference evidence="2 3" key="1">
    <citation type="submission" date="2014-03" db="EMBL/GenBank/DDBJ databases">
        <title>Draft Genome Sequences of Four Burkholderia Strains.</title>
        <authorList>
            <person name="Liu X.Y."/>
            <person name="Li C.X."/>
            <person name="Xu J.H."/>
        </authorList>
    </citation>
    <scope>NUCLEOTIDE SEQUENCE [LARGE SCALE GENOMIC DNA]</scope>
    <source>
        <strain evidence="2 3">DSM 50014</strain>
    </source>
</reference>
<dbReference type="Gene3D" id="1.20.120.450">
    <property type="entry name" value="dinb family like domain"/>
    <property type="match status" value="1"/>
</dbReference>
<dbReference type="CDD" id="cd02976">
    <property type="entry name" value="NrdH"/>
    <property type="match status" value="1"/>
</dbReference>
<dbReference type="PROSITE" id="PS51354">
    <property type="entry name" value="GLUTAREDOXIN_2"/>
    <property type="match status" value="1"/>
</dbReference>
<dbReference type="InterPro" id="IPR036249">
    <property type="entry name" value="Thioredoxin-like_sf"/>
</dbReference>
<comment type="caution">
    <text evidence="2">The sequence shown here is derived from an EMBL/GenBank/DDBJ whole genome shotgun (WGS) entry which is preliminary data.</text>
</comment>
<dbReference type="GO" id="GO:0045454">
    <property type="term" value="P:cell redox homeostasis"/>
    <property type="evidence" value="ECO:0007669"/>
    <property type="project" value="TreeGrafter"/>
</dbReference>
<feature type="domain" description="Glutaredoxin" evidence="1">
    <location>
        <begin position="9"/>
        <end position="66"/>
    </location>
</feature>
<dbReference type="PANTHER" id="PTHR34386:SF1">
    <property type="entry name" value="GLUTAREDOXIN-LIKE PROTEIN NRDH"/>
    <property type="match status" value="1"/>
</dbReference>
<dbReference type="InterPro" id="IPR034660">
    <property type="entry name" value="DinB/YfiT-like"/>
</dbReference>
<gene>
    <name evidence="2" type="ORF">BG61_21700</name>
</gene>
<proteinExistence type="predicted"/>
<evidence type="ECO:0000259" key="1">
    <source>
        <dbReference type="Pfam" id="PF00462"/>
    </source>
</evidence>
<evidence type="ECO:0000313" key="2">
    <source>
        <dbReference type="EMBL" id="KDR40963.1"/>
    </source>
</evidence>
<dbReference type="SUPFAM" id="SSF109854">
    <property type="entry name" value="DinB/YfiT-like putative metalloenzymes"/>
    <property type="match status" value="1"/>
</dbReference>
<dbReference type="STRING" id="60547.GCA_000751215_00404"/>
<dbReference type="EMBL" id="JFHC01000033">
    <property type="protein sequence ID" value="KDR40963.1"/>
    <property type="molecule type" value="Genomic_DNA"/>
</dbReference>
<dbReference type="InterPro" id="IPR051548">
    <property type="entry name" value="Grx-like_ET"/>
</dbReference>
<sequence>MEKATPARIKVFWQPGCSSCLRTKEFLASQGIKFESIDVHNDPQGRAELAALGARSVPVVALGGRYTFCQSINDVIRFLDLKTKTIEPLPPAELVKRLDLVLESNARYVQQFSGKSFREPFRNRNRTPAGLAFHVFRVAEMGIEAAHQIELRFEGFDDLPPENWTPEDIARWGESVRDRLHAWWASERDPTLSYEVPTYYGRRSMHEVLERTAWHSAQHTRQVMLMLQSEDVAPKRPLTAQDLAGLPLPDEVWDR</sequence>
<name>A0A069PJR0_9BURK</name>
<dbReference type="PANTHER" id="PTHR34386">
    <property type="entry name" value="GLUTAREDOXIN"/>
    <property type="match status" value="1"/>
</dbReference>
<organism evidence="2 3">
    <name type="scientific">Caballeronia glathei</name>
    <dbReference type="NCBI Taxonomy" id="60547"/>
    <lineage>
        <taxon>Bacteria</taxon>
        <taxon>Pseudomonadati</taxon>
        <taxon>Pseudomonadota</taxon>
        <taxon>Betaproteobacteria</taxon>
        <taxon>Burkholderiales</taxon>
        <taxon>Burkholderiaceae</taxon>
        <taxon>Caballeronia</taxon>
    </lineage>
</organism>
<accession>A0A069PJR0</accession>
<dbReference type="SUPFAM" id="SSF52833">
    <property type="entry name" value="Thioredoxin-like"/>
    <property type="match status" value="1"/>
</dbReference>
<dbReference type="RefSeq" id="WP_174479733.1">
    <property type="nucleotide sequence ID" value="NZ_CADFFX010000029.1"/>
</dbReference>
<dbReference type="AlphaFoldDB" id="A0A069PJR0"/>
<protein>
    <submittedName>
        <fullName evidence="2">Glutaredoxin</fullName>
    </submittedName>
</protein>